<organism evidence="3 4">
    <name type="scientific">Trypanosoma cruzi marinkellei</name>
    <dbReference type="NCBI Taxonomy" id="85056"/>
    <lineage>
        <taxon>Eukaryota</taxon>
        <taxon>Discoba</taxon>
        <taxon>Euglenozoa</taxon>
        <taxon>Kinetoplastea</taxon>
        <taxon>Metakinetoplastina</taxon>
        <taxon>Trypanosomatida</taxon>
        <taxon>Trypanosomatidae</taxon>
        <taxon>Trypanosoma</taxon>
        <taxon>Schizotrypanum</taxon>
    </lineage>
</organism>
<sequence length="218" mass="24865">MCVWAVCGLLVLSVPSKLAVVCSACLLYFLACVCKKWRRQQQQQQYIRHVSGEQSKAPTQRAGHETIQKSQHRKPIAHRKEQQHTHAGCEESTDPPADTAPNRERQTGREMAGCRQDALTINMARELAATPRRNTGRENDKRKKQEAPQHTEGTNDRREKHRHGPHPGRQLHSSPHTHTHHHSAVSPRVRGFGPPHNRRTHRQRLQFNPTANGIRPQP</sequence>
<feature type="non-terminal residue" evidence="3">
    <location>
        <position position="218"/>
    </location>
</feature>
<feature type="chain" id="PRO_5003861441" description="Secreted protein" evidence="2">
    <location>
        <begin position="20"/>
        <end position="218"/>
    </location>
</feature>
<keyword evidence="4" id="KW-1185">Reference proteome</keyword>
<reference evidence="3 4" key="1">
    <citation type="journal article" date="2012" name="BMC Genomics">
        <title>Comparative genomic analysis of human infective Trypanosoma cruzi lineages with the bat-restricted subspecies T. cruzi marinkellei.</title>
        <authorList>
            <person name="Franzen O."/>
            <person name="Talavera-Lopez C."/>
            <person name="Ochaya S."/>
            <person name="Butler C.E."/>
            <person name="Messenger L.A."/>
            <person name="Lewis M.D."/>
            <person name="Llewellyn M.S."/>
            <person name="Marinkelle C.J."/>
            <person name="Tyler K.M."/>
            <person name="Miles M.A."/>
            <person name="Andersson B."/>
        </authorList>
    </citation>
    <scope>NUCLEOTIDE SEQUENCE [LARGE SCALE GENOMIC DNA]</scope>
    <source>
        <strain evidence="3 4">B7</strain>
    </source>
</reference>
<dbReference type="AlphaFoldDB" id="K2MQQ3"/>
<proteinExistence type="predicted"/>
<accession>K2MQQ3</accession>
<dbReference type="OrthoDB" id="255195at2759"/>
<feature type="compositionally biased region" description="Basic and acidic residues" evidence="1">
    <location>
        <begin position="135"/>
        <end position="158"/>
    </location>
</feature>
<keyword evidence="2" id="KW-0732">Signal</keyword>
<gene>
    <name evidence="3" type="ORF">MOQ_006782</name>
</gene>
<feature type="region of interest" description="Disordered" evidence="1">
    <location>
        <begin position="50"/>
        <end position="218"/>
    </location>
</feature>
<feature type="compositionally biased region" description="Basic and acidic residues" evidence="1">
    <location>
        <begin position="78"/>
        <end position="89"/>
    </location>
</feature>
<dbReference type="EMBL" id="AHKC01013224">
    <property type="protein sequence ID" value="EKF29435.1"/>
    <property type="molecule type" value="Genomic_DNA"/>
</dbReference>
<evidence type="ECO:0000313" key="3">
    <source>
        <dbReference type="EMBL" id="EKF29435.1"/>
    </source>
</evidence>
<evidence type="ECO:0000256" key="2">
    <source>
        <dbReference type="SAM" id="SignalP"/>
    </source>
</evidence>
<name>K2MQQ3_TRYCR</name>
<evidence type="ECO:0000313" key="4">
    <source>
        <dbReference type="Proteomes" id="UP000007350"/>
    </source>
</evidence>
<comment type="caution">
    <text evidence="3">The sequence shown here is derived from an EMBL/GenBank/DDBJ whole genome shotgun (WGS) entry which is preliminary data.</text>
</comment>
<evidence type="ECO:0008006" key="5">
    <source>
        <dbReference type="Google" id="ProtNLM"/>
    </source>
</evidence>
<protein>
    <recommendedName>
        <fullName evidence="5">Secreted protein</fullName>
    </recommendedName>
</protein>
<evidence type="ECO:0000256" key="1">
    <source>
        <dbReference type="SAM" id="MobiDB-lite"/>
    </source>
</evidence>
<dbReference type="Proteomes" id="UP000007350">
    <property type="component" value="Unassembled WGS sequence"/>
</dbReference>
<feature type="signal peptide" evidence="2">
    <location>
        <begin position="1"/>
        <end position="19"/>
    </location>
</feature>